<dbReference type="SUPFAM" id="SSF51206">
    <property type="entry name" value="cAMP-binding domain-like"/>
    <property type="match status" value="1"/>
</dbReference>
<dbReference type="InterPro" id="IPR036390">
    <property type="entry name" value="WH_DNA-bd_sf"/>
</dbReference>
<dbReference type="CDD" id="cd00038">
    <property type="entry name" value="CAP_ED"/>
    <property type="match status" value="1"/>
</dbReference>
<gene>
    <name evidence="5" type="ORF">CSW64_11405</name>
</gene>
<proteinExistence type="predicted"/>
<protein>
    <recommendedName>
        <fullName evidence="4">HTH crp-type domain-containing protein</fullName>
    </recommendedName>
</protein>
<evidence type="ECO:0000256" key="3">
    <source>
        <dbReference type="ARBA" id="ARBA00023163"/>
    </source>
</evidence>
<dbReference type="Gene3D" id="1.10.10.10">
    <property type="entry name" value="Winged helix-like DNA-binding domain superfamily/Winged helix DNA-binding domain"/>
    <property type="match status" value="1"/>
</dbReference>
<dbReference type="Pfam" id="PF13545">
    <property type="entry name" value="HTH_Crp_2"/>
    <property type="match status" value="1"/>
</dbReference>
<dbReference type="PROSITE" id="PS51063">
    <property type="entry name" value="HTH_CRP_2"/>
    <property type="match status" value="1"/>
</dbReference>
<dbReference type="InterPro" id="IPR014710">
    <property type="entry name" value="RmlC-like_jellyroll"/>
</dbReference>
<evidence type="ECO:0000259" key="4">
    <source>
        <dbReference type="PROSITE" id="PS51063"/>
    </source>
</evidence>
<organism evidence="5 6">
    <name type="scientific">Caulobacter mirabilis</name>
    <dbReference type="NCBI Taxonomy" id="69666"/>
    <lineage>
        <taxon>Bacteria</taxon>
        <taxon>Pseudomonadati</taxon>
        <taxon>Pseudomonadota</taxon>
        <taxon>Alphaproteobacteria</taxon>
        <taxon>Caulobacterales</taxon>
        <taxon>Caulobacteraceae</taxon>
        <taxon>Caulobacter</taxon>
    </lineage>
</organism>
<dbReference type="OrthoDB" id="7584044at2"/>
<keyword evidence="3" id="KW-0804">Transcription</keyword>
<sequence length="245" mass="27647">MDPVVRKLNKLHALSGSDIDEIHRCSLRRQHYHHDAQICREGERFVCRAVLSGWVAQVRELPDGRRQIFSFLLPGDLIGMRRSSQAHSSLIAMTEVVTADITPLCERVGDGRSSMALQKACGRAEEMEERILLNHIVRLGRQTASQRLAHILLEIGERLAMADQADPCDYTLPITQENLADALGLSLVHINRTIQTLRREQLMHLHGRHVVLLRPERLASLAGFTPIEEQGARSSPRAEPRSWVN</sequence>
<dbReference type="Gene3D" id="2.60.120.10">
    <property type="entry name" value="Jelly Rolls"/>
    <property type="match status" value="1"/>
</dbReference>
<evidence type="ECO:0000313" key="6">
    <source>
        <dbReference type="Proteomes" id="UP000228945"/>
    </source>
</evidence>
<evidence type="ECO:0000256" key="1">
    <source>
        <dbReference type="ARBA" id="ARBA00023015"/>
    </source>
</evidence>
<dbReference type="InterPro" id="IPR018490">
    <property type="entry name" value="cNMP-bd_dom_sf"/>
</dbReference>
<dbReference type="Proteomes" id="UP000228945">
    <property type="component" value="Chromosome"/>
</dbReference>
<feature type="domain" description="HTH crp-type" evidence="4">
    <location>
        <begin position="142"/>
        <end position="216"/>
    </location>
</feature>
<dbReference type="SMART" id="SM00419">
    <property type="entry name" value="HTH_CRP"/>
    <property type="match status" value="1"/>
</dbReference>
<dbReference type="SUPFAM" id="SSF46785">
    <property type="entry name" value="Winged helix' DNA-binding domain"/>
    <property type="match status" value="1"/>
</dbReference>
<dbReference type="GO" id="GO:0003677">
    <property type="term" value="F:DNA binding"/>
    <property type="evidence" value="ECO:0007669"/>
    <property type="project" value="UniProtKB-KW"/>
</dbReference>
<evidence type="ECO:0000256" key="2">
    <source>
        <dbReference type="ARBA" id="ARBA00023125"/>
    </source>
</evidence>
<name>A0A2D2AYA7_9CAUL</name>
<dbReference type="KEGG" id="cmb:CSW64_11405"/>
<dbReference type="EMBL" id="CP024201">
    <property type="protein sequence ID" value="ATQ42972.1"/>
    <property type="molecule type" value="Genomic_DNA"/>
</dbReference>
<dbReference type="InterPro" id="IPR012318">
    <property type="entry name" value="HTH_CRP"/>
</dbReference>
<keyword evidence="1" id="KW-0805">Transcription regulation</keyword>
<dbReference type="InterPro" id="IPR000595">
    <property type="entry name" value="cNMP-bd_dom"/>
</dbReference>
<dbReference type="GO" id="GO:0006355">
    <property type="term" value="P:regulation of DNA-templated transcription"/>
    <property type="evidence" value="ECO:0007669"/>
    <property type="project" value="InterPro"/>
</dbReference>
<accession>A0A2D2AYA7</accession>
<keyword evidence="6" id="KW-1185">Reference proteome</keyword>
<evidence type="ECO:0000313" key="5">
    <source>
        <dbReference type="EMBL" id="ATQ42972.1"/>
    </source>
</evidence>
<keyword evidence="2" id="KW-0238">DNA-binding</keyword>
<dbReference type="AlphaFoldDB" id="A0A2D2AYA7"/>
<reference evidence="5 6" key="1">
    <citation type="submission" date="2017-10" db="EMBL/GenBank/DDBJ databases">
        <title>Genome sequence of Caulobacter mirabilis FWC38.</title>
        <authorList>
            <person name="Fiebig A."/>
            <person name="Crosson S."/>
        </authorList>
    </citation>
    <scope>NUCLEOTIDE SEQUENCE [LARGE SCALE GENOMIC DNA]</scope>
    <source>
        <strain evidence="5 6">FWC 38</strain>
    </source>
</reference>
<dbReference type="InterPro" id="IPR036388">
    <property type="entry name" value="WH-like_DNA-bd_sf"/>
</dbReference>
<dbReference type="Pfam" id="PF00027">
    <property type="entry name" value="cNMP_binding"/>
    <property type="match status" value="1"/>
</dbReference>